<organism evidence="9 10">
    <name type="scientific">Phytohabitans flavus</name>
    <dbReference type="NCBI Taxonomy" id="1076124"/>
    <lineage>
        <taxon>Bacteria</taxon>
        <taxon>Bacillati</taxon>
        <taxon>Actinomycetota</taxon>
        <taxon>Actinomycetes</taxon>
        <taxon>Micromonosporales</taxon>
        <taxon>Micromonosporaceae</taxon>
    </lineage>
</organism>
<dbReference type="GO" id="GO:0022857">
    <property type="term" value="F:transmembrane transporter activity"/>
    <property type="evidence" value="ECO:0007669"/>
    <property type="project" value="InterPro"/>
</dbReference>
<reference evidence="9 10" key="2">
    <citation type="submission" date="2020-03" db="EMBL/GenBank/DDBJ databases">
        <authorList>
            <person name="Ichikawa N."/>
            <person name="Kimura A."/>
            <person name="Kitahashi Y."/>
            <person name="Uohara A."/>
        </authorList>
    </citation>
    <scope>NUCLEOTIDE SEQUENCE [LARGE SCALE GENOMIC DNA]</scope>
    <source>
        <strain evidence="9 10">NBRC 107702</strain>
    </source>
</reference>
<gene>
    <name evidence="9" type="ORF">Pflav_036320</name>
</gene>
<dbReference type="PANTHER" id="PTHR30472:SF24">
    <property type="entry name" value="FERRIC ENTEROBACTIN TRANSPORT SYSTEM PERMEASE PROTEIN FEPG"/>
    <property type="match status" value="1"/>
</dbReference>
<evidence type="ECO:0000256" key="1">
    <source>
        <dbReference type="ARBA" id="ARBA00004651"/>
    </source>
</evidence>
<dbReference type="AlphaFoldDB" id="A0A6F8XTP2"/>
<dbReference type="Pfam" id="PF01032">
    <property type="entry name" value="FecCD"/>
    <property type="match status" value="1"/>
</dbReference>
<keyword evidence="3" id="KW-0813">Transport</keyword>
<feature type="transmembrane region" description="Helical" evidence="8">
    <location>
        <begin position="71"/>
        <end position="88"/>
    </location>
</feature>
<evidence type="ECO:0000256" key="3">
    <source>
        <dbReference type="ARBA" id="ARBA00022448"/>
    </source>
</evidence>
<sequence length="96" mass="9765">MLILAAVALSAVATAAAGPISFVALAAPQVARRLTRSAGPGLMAAGLMGALLLIVSDLATQRIFGSTPLPVGLATSAIGGVYLAWLLTHEWRRTRA</sequence>
<dbReference type="EMBL" id="AP022870">
    <property type="protein sequence ID" value="BCB77222.1"/>
    <property type="molecule type" value="Genomic_DNA"/>
</dbReference>
<keyword evidence="5 8" id="KW-0812">Transmembrane</keyword>
<evidence type="ECO:0000256" key="5">
    <source>
        <dbReference type="ARBA" id="ARBA00022692"/>
    </source>
</evidence>
<protein>
    <submittedName>
        <fullName evidence="9">Uncharacterized protein</fullName>
    </submittedName>
</protein>
<evidence type="ECO:0000256" key="6">
    <source>
        <dbReference type="ARBA" id="ARBA00022989"/>
    </source>
</evidence>
<dbReference type="SUPFAM" id="SSF81345">
    <property type="entry name" value="ABC transporter involved in vitamin B12 uptake, BtuC"/>
    <property type="match status" value="1"/>
</dbReference>
<evidence type="ECO:0000313" key="10">
    <source>
        <dbReference type="Proteomes" id="UP000502508"/>
    </source>
</evidence>
<evidence type="ECO:0000256" key="4">
    <source>
        <dbReference type="ARBA" id="ARBA00022475"/>
    </source>
</evidence>
<dbReference type="InterPro" id="IPR000522">
    <property type="entry name" value="ABC_transptr_permease_BtuC"/>
</dbReference>
<keyword evidence="10" id="KW-1185">Reference proteome</keyword>
<feature type="transmembrane region" description="Helical" evidence="8">
    <location>
        <begin position="42"/>
        <end position="59"/>
    </location>
</feature>
<reference evidence="9 10" key="1">
    <citation type="submission" date="2020-03" db="EMBL/GenBank/DDBJ databases">
        <title>Whole genome shotgun sequence of Phytohabitans flavus NBRC 107702.</title>
        <authorList>
            <person name="Komaki H."/>
            <person name="Tamura T."/>
        </authorList>
    </citation>
    <scope>NUCLEOTIDE SEQUENCE [LARGE SCALE GENOMIC DNA]</scope>
    <source>
        <strain evidence="9 10">NBRC 107702</strain>
    </source>
</reference>
<comment type="subcellular location">
    <subcellularLocation>
        <location evidence="1">Cell membrane</location>
        <topology evidence="1">Multi-pass membrane protein</topology>
    </subcellularLocation>
</comment>
<keyword evidence="7 8" id="KW-0472">Membrane</keyword>
<dbReference type="GO" id="GO:0033214">
    <property type="term" value="P:siderophore-iron import into cell"/>
    <property type="evidence" value="ECO:0007669"/>
    <property type="project" value="TreeGrafter"/>
</dbReference>
<dbReference type="Gene3D" id="1.10.3470.10">
    <property type="entry name" value="ABC transporter involved in vitamin B12 uptake, BtuC"/>
    <property type="match status" value="1"/>
</dbReference>
<evidence type="ECO:0000256" key="2">
    <source>
        <dbReference type="ARBA" id="ARBA00007935"/>
    </source>
</evidence>
<dbReference type="GO" id="GO:0005886">
    <property type="term" value="C:plasma membrane"/>
    <property type="evidence" value="ECO:0007669"/>
    <property type="project" value="UniProtKB-SubCell"/>
</dbReference>
<dbReference type="KEGG" id="pfla:Pflav_036320"/>
<evidence type="ECO:0000256" key="8">
    <source>
        <dbReference type="SAM" id="Phobius"/>
    </source>
</evidence>
<dbReference type="InterPro" id="IPR037294">
    <property type="entry name" value="ABC_BtuC-like"/>
</dbReference>
<evidence type="ECO:0000313" key="9">
    <source>
        <dbReference type="EMBL" id="BCB77222.1"/>
    </source>
</evidence>
<keyword evidence="4" id="KW-1003">Cell membrane</keyword>
<accession>A0A6F8XTP2</accession>
<proteinExistence type="inferred from homology"/>
<comment type="similarity">
    <text evidence="2">Belongs to the binding-protein-dependent transport system permease family. FecCD subfamily.</text>
</comment>
<keyword evidence="6 8" id="KW-1133">Transmembrane helix</keyword>
<evidence type="ECO:0000256" key="7">
    <source>
        <dbReference type="ARBA" id="ARBA00023136"/>
    </source>
</evidence>
<name>A0A6F8XTP2_9ACTN</name>
<dbReference type="Proteomes" id="UP000502508">
    <property type="component" value="Chromosome"/>
</dbReference>
<dbReference type="PANTHER" id="PTHR30472">
    <property type="entry name" value="FERRIC ENTEROBACTIN TRANSPORT SYSTEM PERMEASE PROTEIN"/>
    <property type="match status" value="1"/>
</dbReference>